<dbReference type="InterPro" id="IPR003122">
    <property type="entry name" value="Tar_rcpt_lig-bd"/>
</dbReference>
<accession>A0A348FWY9</accession>
<evidence type="ECO:0000256" key="13">
    <source>
        <dbReference type="SAM" id="Phobius"/>
    </source>
</evidence>
<dbReference type="PANTHER" id="PTHR32089:SF112">
    <property type="entry name" value="LYSOZYME-LIKE PROTEIN-RELATED"/>
    <property type="match status" value="1"/>
</dbReference>
<dbReference type="AlphaFoldDB" id="A0A348FWY9"/>
<feature type="domain" description="Methyl-accepting transducer" evidence="14">
    <location>
        <begin position="312"/>
        <end position="548"/>
    </location>
</feature>
<evidence type="ECO:0000256" key="2">
    <source>
        <dbReference type="ARBA" id="ARBA00022475"/>
    </source>
</evidence>
<dbReference type="KEGG" id="blag:BLTE_05070"/>
<keyword evidence="8 13" id="KW-0472">Membrane</keyword>
<keyword evidence="7 13" id="KW-1133">Transmembrane helix</keyword>
<dbReference type="Pfam" id="PF00015">
    <property type="entry name" value="MCPsignal"/>
    <property type="match status" value="1"/>
</dbReference>
<dbReference type="GO" id="GO:0006935">
    <property type="term" value="P:chemotaxis"/>
    <property type="evidence" value="ECO:0007669"/>
    <property type="project" value="UniProtKB-KW"/>
</dbReference>
<dbReference type="CDD" id="cd06225">
    <property type="entry name" value="HAMP"/>
    <property type="match status" value="1"/>
</dbReference>
<dbReference type="Pfam" id="PF02203">
    <property type="entry name" value="TarH"/>
    <property type="match status" value="1"/>
</dbReference>
<evidence type="ECO:0000256" key="12">
    <source>
        <dbReference type="SAM" id="Coils"/>
    </source>
</evidence>
<dbReference type="OrthoDB" id="8437048at2"/>
<dbReference type="InterPro" id="IPR000727">
    <property type="entry name" value="T_SNARE_dom"/>
</dbReference>
<evidence type="ECO:0000256" key="10">
    <source>
        <dbReference type="ARBA" id="ARBA00029447"/>
    </source>
</evidence>
<evidence type="ECO:0000256" key="8">
    <source>
        <dbReference type="ARBA" id="ARBA00023136"/>
    </source>
</evidence>
<comment type="subcellular location">
    <subcellularLocation>
        <location evidence="1">Cell inner membrane</location>
        <topology evidence="1">Multi-pass membrane protein</topology>
    </subcellularLocation>
</comment>
<sequence>MNFLAHFRILTKLFGIILILGSVAGAITYLGISSLSSLNDATDQMEAAAGQALAAQQLTNNLLAVNRAEFRIAADPRAENYKEARQAIDQELAKFRERFDELNKNIIGAERAKLEAVRAKFEEYQRELQGTFRAAEAVKNFQMTDELMRLRDEAFSSRKLAEETRQLIATLAADLDNIVSDESKQATEEYLAASRLMLLLAGIGIALGVLAGFVVGQFGIVKPIRDLVAALQRLASGDYSLEVQGADRKDEVGEVARTARVFRENGLANQRMQQEQKDAEARAAAEKKQAMHQLAESFERAVGGIIGAVSSASSQLQGAAQTMSAAAEQTNRQSVAVASASEEASSNVQTVASAAEELATSVAEIGRRVNESAAIAAEAARDADATAQKVSRLSQAAQKIGDIVGLISTIAGQTNLLALNATIEAARAGEAGRGFAVVASEVKSLADQTAKATAEISAQIEEIQASTADSAHAIGQITEIIRRMNEIATTIASAVEEQGAATTEIARNVQQASAGTAEVSSNITGVTKAASDSSAASSQVLASAGDLATQSGVLQQEVAKFLATVRAA</sequence>
<organism evidence="17 18">
    <name type="scientific">Blastochloris tepida</name>
    <dbReference type="NCBI Taxonomy" id="2233851"/>
    <lineage>
        <taxon>Bacteria</taxon>
        <taxon>Pseudomonadati</taxon>
        <taxon>Pseudomonadota</taxon>
        <taxon>Alphaproteobacteria</taxon>
        <taxon>Hyphomicrobiales</taxon>
        <taxon>Blastochloridaceae</taxon>
        <taxon>Blastochloris</taxon>
    </lineage>
</organism>
<keyword evidence="6 13" id="KW-0812">Transmembrane</keyword>
<evidence type="ECO:0000256" key="9">
    <source>
        <dbReference type="ARBA" id="ARBA00023224"/>
    </source>
</evidence>
<keyword evidence="5" id="KW-0997">Cell inner membrane</keyword>
<keyword evidence="18" id="KW-1185">Reference proteome</keyword>
<name>A0A348FWY9_9HYPH</name>
<feature type="coiled-coil region" evidence="12">
    <location>
        <begin position="78"/>
        <end position="134"/>
    </location>
</feature>
<gene>
    <name evidence="17" type="ORF">BLTE_05070</name>
</gene>
<dbReference type="SUPFAM" id="SSF58104">
    <property type="entry name" value="Methyl-accepting chemotaxis protein (MCP) signaling domain"/>
    <property type="match status" value="1"/>
</dbReference>
<dbReference type="SMART" id="SM00304">
    <property type="entry name" value="HAMP"/>
    <property type="match status" value="1"/>
</dbReference>
<evidence type="ECO:0000256" key="4">
    <source>
        <dbReference type="ARBA" id="ARBA00022500"/>
    </source>
</evidence>
<reference evidence="17 18" key="1">
    <citation type="submission" date="2018-08" db="EMBL/GenBank/DDBJ databases">
        <title>Complete genome sequencing of Blastochloris tepida GI.</title>
        <authorList>
            <person name="Tsukatani Y."/>
            <person name="Mori H."/>
        </authorList>
    </citation>
    <scope>NUCLEOTIDE SEQUENCE [LARGE SCALE GENOMIC DNA]</scope>
    <source>
        <strain evidence="17 18">GI</strain>
    </source>
</reference>
<keyword evidence="12" id="KW-0175">Coiled coil</keyword>
<dbReference type="PROSITE" id="PS50885">
    <property type="entry name" value="HAMP"/>
    <property type="match status" value="1"/>
</dbReference>
<dbReference type="PROSITE" id="PS50192">
    <property type="entry name" value="T_SNARE"/>
    <property type="match status" value="1"/>
</dbReference>
<dbReference type="PANTHER" id="PTHR32089">
    <property type="entry name" value="METHYL-ACCEPTING CHEMOTAXIS PROTEIN MCPB"/>
    <property type="match status" value="1"/>
</dbReference>
<evidence type="ECO:0000256" key="5">
    <source>
        <dbReference type="ARBA" id="ARBA00022519"/>
    </source>
</evidence>
<evidence type="ECO:0000256" key="6">
    <source>
        <dbReference type="ARBA" id="ARBA00022692"/>
    </source>
</evidence>
<comment type="similarity">
    <text evidence="10">Belongs to the methyl-accepting chemotaxis (MCP) protein family.</text>
</comment>
<evidence type="ECO:0000313" key="17">
    <source>
        <dbReference type="EMBL" id="BBF91822.1"/>
    </source>
</evidence>
<dbReference type="GO" id="GO:0005886">
    <property type="term" value="C:plasma membrane"/>
    <property type="evidence" value="ECO:0007669"/>
    <property type="project" value="UniProtKB-SubCell"/>
</dbReference>
<dbReference type="PROSITE" id="PS50111">
    <property type="entry name" value="CHEMOTAXIS_TRANSDUC_2"/>
    <property type="match status" value="1"/>
</dbReference>
<evidence type="ECO:0000256" key="1">
    <source>
        <dbReference type="ARBA" id="ARBA00004429"/>
    </source>
</evidence>
<dbReference type="EMBL" id="AP018907">
    <property type="protein sequence ID" value="BBF91822.1"/>
    <property type="molecule type" value="Genomic_DNA"/>
</dbReference>
<dbReference type="Gene3D" id="1.10.287.950">
    <property type="entry name" value="Methyl-accepting chemotaxis protein"/>
    <property type="match status" value="1"/>
</dbReference>
<keyword evidence="4" id="KW-0145">Chemotaxis</keyword>
<evidence type="ECO:0000256" key="3">
    <source>
        <dbReference type="ARBA" id="ARBA00022481"/>
    </source>
</evidence>
<dbReference type="Proteomes" id="UP000266934">
    <property type="component" value="Chromosome"/>
</dbReference>
<evidence type="ECO:0000313" key="18">
    <source>
        <dbReference type="Proteomes" id="UP000266934"/>
    </source>
</evidence>
<dbReference type="RefSeq" id="WP_126397332.1">
    <property type="nucleotide sequence ID" value="NZ_AP018907.1"/>
</dbReference>
<evidence type="ECO:0000256" key="11">
    <source>
        <dbReference type="PROSITE-ProRule" id="PRU00284"/>
    </source>
</evidence>
<feature type="transmembrane region" description="Helical" evidence="13">
    <location>
        <begin position="12"/>
        <end position="32"/>
    </location>
</feature>
<protein>
    <submittedName>
        <fullName evidence="17">Methyl-accepting chemotaxis protein</fullName>
    </submittedName>
</protein>
<dbReference type="SUPFAM" id="SSF158472">
    <property type="entry name" value="HAMP domain-like"/>
    <property type="match status" value="1"/>
</dbReference>
<dbReference type="SMART" id="SM00283">
    <property type="entry name" value="MA"/>
    <property type="match status" value="1"/>
</dbReference>
<dbReference type="Pfam" id="PF00672">
    <property type="entry name" value="HAMP"/>
    <property type="match status" value="1"/>
</dbReference>
<evidence type="ECO:0000259" key="16">
    <source>
        <dbReference type="PROSITE" id="PS50885"/>
    </source>
</evidence>
<feature type="domain" description="HAMP" evidence="16">
    <location>
        <begin position="218"/>
        <end position="271"/>
    </location>
</feature>
<evidence type="ECO:0000259" key="14">
    <source>
        <dbReference type="PROSITE" id="PS50111"/>
    </source>
</evidence>
<keyword evidence="2" id="KW-1003">Cell membrane</keyword>
<dbReference type="InterPro" id="IPR003660">
    <property type="entry name" value="HAMP_dom"/>
</dbReference>
<proteinExistence type="inferred from homology"/>
<dbReference type="InterPro" id="IPR004089">
    <property type="entry name" value="MCPsignal_dom"/>
</dbReference>
<keyword evidence="3" id="KW-0488">Methylation</keyword>
<feature type="domain" description="T-SNARE coiled-coil homology" evidence="15">
    <location>
        <begin position="464"/>
        <end position="526"/>
    </location>
</feature>
<dbReference type="GO" id="GO:0007165">
    <property type="term" value="P:signal transduction"/>
    <property type="evidence" value="ECO:0007669"/>
    <property type="project" value="UniProtKB-KW"/>
</dbReference>
<evidence type="ECO:0000259" key="15">
    <source>
        <dbReference type="PROSITE" id="PS50192"/>
    </source>
</evidence>
<keyword evidence="9 11" id="KW-0807">Transducer</keyword>
<evidence type="ECO:0000256" key="7">
    <source>
        <dbReference type="ARBA" id="ARBA00022989"/>
    </source>
</evidence>
<dbReference type="Gene3D" id="6.10.340.10">
    <property type="match status" value="1"/>
</dbReference>
<feature type="transmembrane region" description="Helical" evidence="13">
    <location>
        <begin position="196"/>
        <end position="220"/>
    </location>
</feature>